<name>A0A6C8Y1W6_SALDZ</name>
<dbReference type="Proteomes" id="UP000885362">
    <property type="component" value="Unassembled WGS sequence"/>
</dbReference>
<evidence type="ECO:0000313" key="1">
    <source>
        <dbReference type="EMBL" id="MIE72412.1"/>
    </source>
</evidence>
<reference evidence="1" key="1">
    <citation type="submission" date="2018-08" db="EMBL/GenBank/DDBJ databases">
        <authorList>
            <consortium name="GenomeTrakr network: Whole genome sequencing for foodborne pathogen traceback"/>
        </authorList>
    </citation>
    <scope>NUCLEOTIDE SEQUENCE [LARGE SCALE GENOMIC DNA]</scope>
    <source>
        <strain evidence="1">FMA0132</strain>
    </source>
</reference>
<gene>
    <name evidence="1" type="ORF">EL06_24165</name>
</gene>
<organism evidence="1">
    <name type="scientific">Salmonella diarizonae</name>
    <dbReference type="NCBI Taxonomy" id="59204"/>
    <lineage>
        <taxon>Bacteria</taxon>
        <taxon>Pseudomonadati</taxon>
        <taxon>Pseudomonadota</taxon>
        <taxon>Gammaproteobacteria</taxon>
        <taxon>Enterobacterales</taxon>
        <taxon>Enterobacteriaceae</taxon>
        <taxon>Salmonella</taxon>
    </lineage>
</organism>
<protein>
    <submittedName>
        <fullName evidence="1">Uncharacterized protein</fullName>
    </submittedName>
</protein>
<dbReference type="EMBL" id="RSHK01000034">
    <property type="protein sequence ID" value="MIE72412.1"/>
    <property type="molecule type" value="Genomic_DNA"/>
</dbReference>
<dbReference type="AlphaFoldDB" id="A0A6C8Y1W6"/>
<sequence length="220" mass="24776">MRNTENNAVLKNTLTSDKTCEISRAEAEPECILYFRCQSDGCDEFVKSEYPETVVQELDNGKYDRDLVSGMRLVSALWIGCRAECFTLTPEQHLSVWRWVVAAVFIGEMREENGLVEVQNERGETEQVVVYTGEKGGIVVYPWAERFSLANHIEGLAYEMFPPDQAPEMAMNIYRSMIEADPDGQGIRMSVAGRKGMALLHDGFIETLKTEGLPDAPVMH</sequence>
<accession>A0A6C8Y1W6</accession>
<proteinExistence type="predicted"/>
<comment type="caution">
    <text evidence="1">The sequence shown here is derived from an EMBL/GenBank/DDBJ whole genome shotgun (WGS) entry which is preliminary data.</text>
</comment>